<evidence type="ECO:0000313" key="5">
    <source>
        <dbReference type="EMBL" id="MDZ7542426.1"/>
    </source>
</evidence>
<feature type="domain" description="SF3 helicase" evidence="4">
    <location>
        <begin position="124"/>
        <end position="279"/>
    </location>
</feature>
<dbReference type="AlphaFoldDB" id="A0AAW9K9S4"/>
<evidence type="ECO:0000256" key="2">
    <source>
        <dbReference type="ARBA" id="ARBA00022801"/>
    </source>
</evidence>
<feature type="non-terminal residue" evidence="5">
    <location>
        <position position="300"/>
    </location>
</feature>
<gene>
    <name evidence="5" type="ORF">GNF83_14650</name>
</gene>
<accession>A0AAW9K9S4</accession>
<dbReference type="NCBIfam" id="TIGR01613">
    <property type="entry name" value="primase_Cterm"/>
    <property type="match status" value="1"/>
</dbReference>
<evidence type="ECO:0000259" key="4">
    <source>
        <dbReference type="PROSITE" id="PS51206"/>
    </source>
</evidence>
<organism evidence="5 6">
    <name type="scientific">Clostridium perfringens</name>
    <dbReference type="NCBI Taxonomy" id="1502"/>
    <lineage>
        <taxon>Bacteria</taxon>
        <taxon>Bacillati</taxon>
        <taxon>Bacillota</taxon>
        <taxon>Clostridia</taxon>
        <taxon>Eubacteriales</taxon>
        <taxon>Clostridiaceae</taxon>
        <taxon>Clostridium</taxon>
    </lineage>
</organism>
<dbReference type="InterPro" id="IPR006500">
    <property type="entry name" value="Helicase_put_C_phage/plasmid"/>
</dbReference>
<dbReference type="PANTHER" id="PTHR35372:SF2">
    <property type="entry name" value="SF3 HELICASE DOMAIN-CONTAINING PROTEIN"/>
    <property type="match status" value="1"/>
</dbReference>
<protein>
    <recommendedName>
        <fullName evidence="4">SF3 helicase domain-containing protein</fullName>
    </recommendedName>
</protein>
<dbReference type="InterPro" id="IPR027417">
    <property type="entry name" value="P-loop_NTPase"/>
</dbReference>
<dbReference type="GO" id="GO:0005524">
    <property type="term" value="F:ATP binding"/>
    <property type="evidence" value="ECO:0007669"/>
    <property type="project" value="UniProtKB-KW"/>
</dbReference>
<dbReference type="Pfam" id="PF19263">
    <property type="entry name" value="DUF5906"/>
    <property type="match status" value="1"/>
</dbReference>
<feature type="non-terminal residue" evidence="5">
    <location>
        <position position="1"/>
    </location>
</feature>
<dbReference type="PANTHER" id="PTHR35372">
    <property type="entry name" value="ATP BINDING PROTEIN-RELATED"/>
    <property type="match status" value="1"/>
</dbReference>
<name>A0AAW9K9S4_CLOPF</name>
<dbReference type="Pfam" id="PF08706">
    <property type="entry name" value="D5_N"/>
    <property type="match status" value="1"/>
</dbReference>
<dbReference type="EMBL" id="WNUR01000148">
    <property type="protein sequence ID" value="MDZ7542426.1"/>
    <property type="molecule type" value="Genomic_DNA"/>
</dbReference>
<dbReference type="InterPro" id="IPR014015">
    <property type="entry name" value="Helicase_SF3_DNA-vir"/>
</dbReference>
<sequence>LIYNKENFYNYKDEEGKWVKIEDMKMKTTLRQILHKYYQSLWNRRLEDEYIEALKRIVFFEGDLNSERRYINMLNGMYDLETYTLVEHNRNFYSTIQIPIEYAPDAKCPNFEKFLDESFLGDEESKKSSQEWLGYSMTAETKAQKSLVLYGKGRNGKGVYLHILSKCIGRENISNIALTELSNSFMRSCLYNKLANICSEMELGNKSLNTQYFKMLTGEDDIMAEEKHKPAFSFKPTVKSIFATNNLPHTKDTSLGFGRRLSILHFRNTVAEKDIDVNLKERLEEELSGIFNFAMEGLKR</sequence>
<dbReference type="PROSITE" id="PS51206">
    <property type="entry name" value="SF3_HELICASE_1"/>
    <property type="match status" value="1"/>
</dbReference>
<dbReference type="Proteomes" id="UP001288944">
    <property type="component" value="Unassembled WGS sequence"/>
</dbReference>
<evidence type="ECO:0000256" key="1">
    <source>
        <dbReference type="ARBA" id="ARBA00022741"/>
    </source>
</evidence>
<keyword evidence="3" id="KW-0067">ATP-binding</keyword>
<evidence type="ECO:0000313" key="6">
    <source>
        <dbReference type="Proteomes" id="UP001288944"/>
    </source>
</evidence>
<evidence type="ECO:0000256" key="3">
    <source>
        <dbReference type="ARBA" id="ARBA00022840"/>
    </source>
</evidence>
<keyword evidence="2" id="KW-0378">Hydrolase</keyword>
<proteinExistence type="predicted"/>
<comment type="caution">
    <text evidence="5">The sequence shown here is derived from an EMBL/GenBank/DDBJ whole genome shotgun (WGS) entry which is preliminary data.</text>
</comment>
<dbReference type="InterPro" id="IPR051620">
    <property type="entry name" value="ORF904-like_C"/>
</dbReference>
<dbReference type="InterPro" id="IPR014818">
    <property type="entry name" value="Phage/plasmid_primase_P4_C"/>
</dbReference>
<reference evidence="5" key="1">
    <citation type="submission" date="2019-11" db="EMBL/GenBank/DDBJ databases">
        <title>Characterization of Clostridium perfringens isolates from swine manure treated agricultural soils.</title>
        <authorList>
            <person name="Wushke S.T."/>
        </authorList>
    </citation>
    <scope>NUCLEOTIDE SEQUENCE</scope>
    <source>
        <strain evidence="5">X62</strain>
    </source>
</reference>
<dbReference type="SUPFAM" id="SSF52540">
    <property type="entry name" value="P-loop containing nucleoside triphosphate hydrolases"/>
    <property type="match status" value="1"/>
</dbReference>
<dbReference type="GO" id="GO:0016787">
    <property type="term" value="F:hydrolase activity"/>
    <property type="evidence" value="ECO:0007669"/>
    <property type="project" value="UniProtKB-KW"/>
</dbReference>
<dbReference type="Gene3D" id="3.40.50.300">
    <property type="entry name" value="P-loop containing nucleotide triphosphate hydrolases"/>
    <property type="match status" value="1"/>
</dbReference>
<dbReference type="SMART" id="SM00885">
    <property type="entry name" value="D5_N"/>
    <property type="match status" value="1"/>
</dbReference>
<keyword evidence="1" id="KW-0547">Nucleotide-binding</keyword>
<dbReference type="InterPro" id="IPR045455">
    <property type="entry name" value="NrS-1_pol-like_helicase"/>
</dbReference>